<proteinExistence type="predicted"/>
<evidence type="ECO:0000313" key="2">
    <source>
        <dbReference type="Proteomes" id="UP000092445"/>
    </source>
</evidence>
<keyword evidence="2" id="KW-1185">Reference proteome</keyword>
<dbReference type="Proteomes" id="UP000092445">
    <property type="component" value="Unassembled WGS sequence"/>
</dbReference>
<reference evidence="2" key="1">
    <citation type="submission" date="2014-03" db="EMBL/GenBank/DDBJ databases">
        <authorList>
            <person name="Aksoy S."/>
            <person name="Warren W."/>
            <person name="Wilson R.K."/>
        </authorList>
    </citation>
    <scope>NUCLEOTIDE SEQUENCE [LARGE SCALE GENOMIC DNA]</scope>
    <source>
        <strain evidence="2">IAEA</strain>
    </source>
</reference>
<protein>
    <submittedName>
        <fullName evidence="1">Uncharacterized protein</fullName>
    </submittedName>
</protein>
<name>A0A1A9ZEW1_GLOPL</name>
<accession>A0A1A9ZEW1</accession>
<dbReference type="AlphaFoldDB" id="A0A1A9ZEW1"/>
<evidence type="ECO:0000313" key="1">
    <source>
        <dbReference type="EnsemblMetazoa" id="GPAI012518-PA"/>
    </source>
</evidence>
<dbReference type="VEuPathDB" id="VectorBase:GPAI012518"/>
<sequence length="128" mass="14596">MVKKKKEEEKRFTGEHTLLDYNTPVMMALTVYGHTLSIFKGVTHKLSGFADTRARRFMLDSGLSFGNHVDVVCGKVWGALAGIYSTNTHLPFRIKRRLAHAFLMSWVLYCPEVVPVSSRVMLISLWHI</sequence>
<organism evidence="1 2">
    <name type="scientific">Glossina pallidipes</name>
    <name type="common">Tsetse fly</name>
    <dbReference type="NCBI Taxonomy" id="7398"/>
    <lineage>
        <taxon>Eukaryota</taxon>
        <taxon>Metazoa</taxon>
        <taxon>Ecdysozoa</taxon>
        <taxon>Arthropoda</taxon>
        <taxon>Hexapoda</taxon>
        <taxon>Insecta</taxon>
        <taxon>Pterygota</taxon>
        <taxon>Neoptera</taxon>
        <taxon>Endopterygota</taxon>
        <taxon>Diptera</taxon>
        <taxon>Brachycera</taxon>
        <taxon>Muscomorpha</taxon>
        <taxon>Hippoboscoidea</taxon>
        <taxon>Glossinidae</taxon>
        <taxon>Glossina</taxon>
    </lineage>
</organism>
<dbReference type="EnsemblMetazoa" id="GPAI012518-RA">
    <property type="protein sequence ID" value="GPAI012518-PA"/>
    <property type="gene ID" value="GPAI012518"/>
</dbReference>
<reference evidence="1" key="2">
    <citation type="submission" date="2020-05" db="UniProtKB">
        <authorList>
            <consortium name="EnsemblMetazoa"/>
        </authorList>
    </citation>
    <scope>IDENTIFICATION</scope>
    <source>
        <strain evidence="1">IAEA</strain>
    </source>
</reference>